<evidence type="ECO:0000256" key="1">
    <source>
        <dbReference type="SAM" id="SignalP"/>
    </source>
</evidence>
<dbReference type="AlphaFoldDB" id="A0A9J6FZK3"/>
<name>A0A9J6FZK3_HAELO</name>
<dbReference type="OMA" id="MEVAWEV"/>
<dbReference type="PROSITE" id="PS51257">
    <property type="entry name" value="PROKAR_LIPOPROTEIN"/>
    <property type="match status" value="1"/>
</dbReference>
<dbReference type="VEuPathDB" id="VectorBase:HLOH_049477"/>
<dbReference type="Proteomes" id="UP000821853">
    <property type="component" value="Chromosome 2"/>
</dbReference>
<dbReference type="EMBL" id="JABSTR010000004">
    <property type="protein sequence ID" value="KAH9368549.1"/>
    <property type="molecule type" value="Genomic_DNA"/>
</dbReference>
<sequence length="96" mass="10747">MRIVALVLVAVLLLACLDQGDAFHHLKHKIKLKKLAKLAVIGKAFSPKLIPVPLPLFHHKYTKVPVAHPVPVHFHHDTHYVQEAWPSHGGHGGGWW</sequence>
<keyword evidence="3" id="KW-1185">Reference proteome</keyword>
<evidence type="ECO:0000313" key="3">
    <source>
        <dbReference type="Proteomes" id="UP000821853"/>
    </source>
</evidence>
<accession>A0A9J6FZK3</accession>
<gene>
    <name evidence="2" type="ORF">HPB48_020942</name>
</gene>
<feature type="signal peptide" evidence="1">
    <location>
        <begin position="1"/>
        <end position="22"/>
    </location>
</feature>
<evidence type="ECO:0000313" key="2">
    <source>
        <dbReference type="EMBL" id="KAH9368549.1"/>
    </source>
</evidence>
<reference evidence="2 3" key="1">
    <citation type="journal article" date="2020" name="Cell">
        <title>Large-Scale Comparative Analyses of Tick Genomes Elucidate Their Genetic Diversity and Vector Capacities.</title>
        <authorList>
            <consortium name="Tick Genome and Microbiome Consortium (TIGMIC)"/>
            <person name="Jia N."/>
            <person name="Wang J."/>
            <person name="Shi W."/>
            <person name="Du L."/>
            <person name="Sun Y."/>
            <person name="Zhan W."/>
            <person name="Jiang J.F."/>
            <person name="Wang Q."/>
            <person name="Zhang B."/>
            <person name="Ji P."/>
            <person name="Bell-Sakyi L."/>
            <person name="Cui X.M."/>
            <person name="Yuan T.T."/>
            <person name="Jiang B.G."/>
            <person name="Yang W.F."/>
            <person name="Lam T.T."/>
            <person name="Chang Q.C."/>
            <person name="Ding S.J."/>
            <person name="Wang X.J."/>
            <person name="Zhu J.G."/>
            <person name="Ruan X.D."/>
            <person name="Zhao L."/>
            <person name="Wei J.T."/>
            <person name="Ye R.Z."/>
            <person name="Que T.C."/>
            <person name="Du C.H."/>
            <person name="Zhou Y.H."/>
            <person name="Cheng J.X."/>
            <person name="Dai P.F."/>
            <person name="Guo W.B."/>
            <person name="Han X.H."/>
            <person name="Huang E.J."/>
            <person name="Li L.F."/>
            <person name="Wei W."/>
            <person name="Gao Y.C."/>
            <person name="Liu J.Z."/>
            <person name="Shao H.Z."/>
            <person name="Wang X."/>
            <person name="Wang C.C."/>
            <person name="Yang T.C."/>
            <person name="Huo Q.B."/>
            <person name="Li W."/>
            <person name="Chen H.Y."/>
            <person name="Chen S.E."/>
            <person name="Zhou L.G."/>
            <person name="Ni X.B."/>
            <person name="Tian J.H."/>
            <person name="Sheng Y."/>
            <person name="Liu T."/>
            <person name="Pan Y.S."/>
            <person name="Xia L.Y."/>
            <person name="Li J."/>
            <person name="Zhao F."/>
            <person name="Cao W.C."/>
        </authorList>
    </citation>
    <scope>NUCLEOTIDE SEQUENCE [LARGE SCALE GENOMIC DNA]</scope>
    <source>
        <strain evidence="2">HaeL-2018</strain>
    </source>
</reference>
<protein>
    <submittedName>
        <fullName evidence="2">Uncharacterized protein</fullName>
    </submittedName>
</protein>
<proteinExistence type="predicted"/>
<feature type="chain" id="PRO_5039949273" evidence="1">
    <location>
        <begin position="23"/>
        <end position="96"/>
    </location>
</feature>
<keyword evidence="1" id="KW-0732">Signal</keyword>
<organism evidence="2 3">
    <name type="scientific">Haemaphysalis longicornis</name>
    <name type="common">Bush tick</name>
    <dbReference type="NCBI Taxonomy" id="44386"/>
    <lineage>
        <taxon>Eukaryota</taxon>
        <taxon>Metazoa</taxon>
        <taxon>Ecdysozoa</taxon>
        <taxon>Arthropoda</taxon>
        <taxon>Chelicerata</taxon>
        <taxon>Arachnida</taxon>
        <taxon>Acari</taxon>
        <taxon>Parasitiformes</taxon>
        <taxon>Ixodida</taxon>
        <taxon>Ixodoidea</taxon>
        <taxon>Ixodidae</taxon>
        <taxon>Haemaphysalinae</taxon>
        <taxon>Haemaphysalis</taxon>
    </lineage>
</organism>
<comment type="caution">
    <text evidence="2">The sequence shown here is derived from an EMBL/GenBank/DDBJ whole genome shotgun (WGS) entry which is preliminary data.</text>
</comment>